<evidence type="ECO:0008006" key="3">
    <source>
        <dbReference type="Google" id="ProtNLM"/>
    </source>
</evidence>
<protein>
    <recommendedName>
        <fullName evidence="3">Ig-like domain-containing protein</fullName>
    </recommendedName>
</protein>
<dbReference type="Proteomes" id="UP001596020">
    <property type="component" value="Unassembled WGS sequence"/>
</dbReference>
<reference evidence="2" key="1">
    <citation type="journal article" date="2019" name="Int. J. Syst. Evol. Microbiol.">
        <title>The Global Catalogue of Microorganisms (GCM) 10K type strain sequencing project: providing services to taxonomists for standard genome sequencing and annotation.</title>
        <authorList>
            <consortium name="The Broad Institute Genomics Platform"/>
            <consortium name="The Broad Institute Genome Sequencing Center for Infectious Disease"/>
            <person name="Wu L."/>
            <person name="Ma J."/>
        </authorList>
    </citation>
    <scope>NUCLEOTIDE SEQUENCE [LARGE SCALE GENOMIC DNA]</scope>
    <source>
        <strain evidence="2">CGMCC 4.7357</strain>
    </source>
</reference>
<dbReference type="EMBL" id="JBHSGO010000095">
    <property type="protein sequence ID" value="MFC4665679.1"/>
    <property type="molecule type" value="Genomic_DNA"/>
</dbReference>
<keyword evidence="2" id="KW-1185">Reference proteome</keyword>
<proteinExistence type="predicted"/>
<sequence>MDTSLDGGGRLPLKAYLPYTPAASGDYVFEFKDDCGRTQTFTYNVPPLELTTYEYHPEYFEPRITKSLCGRIRIYPFAGENSDKILTLNGQPFDKTSLWIRYNDYPKDVKKDDITTNVMARWRGEDMIAMYNEQNGKGQNIPAKDIWIELPDTKGKLTMQVLAKGVDWTVSDEYSECFAPKLEVNLDNASLSYNHHTFASYACVDHLSGSILIEPINNVSPVTMELYDRRGGQLLDKKEGVNSLVKFTLGDYLKKTGGKVQFSYFMRITDPACNNYVEEVLPVYDLSSYRLIATTPNQKNICPGENLTLICPNFGANMTYTWTRPDGVEMTGRIVTIPAEEVTPELSGVFTILVTGKTVCIEKVVYQKEFELSISPDELWWNKPEDANWNNINNWYDKDGNPAHAIPAHCTNVHIPAHPGSNNDKGKDIFPDLDPKISIQGDFSLPECNDIYFHYGSKLGNPQELNYHHAYVDYNFGVVTPEVPDQGKAYKDENVNFPQANNEIMHRDKWYMLAAPLHNMYSADFNLAGYPMIYSRYVKINQSEPLTDAGFGASYAKLNSLFSSDEYDKSKTINGMVVKVDGYNTYSPGESNQKNLDKLKGIIRIPYFEDNDRLKAYPLEQYDPETHKSKVWYFNRRTLKPLNRYEEIARTEKAYRFVFETEYADGKSGVSMIPINGSAVKGYAASTDKIHSGEWFMLGNPFMSPIDFDKFYEINKDYIESYYYIYEDGRWKVYSQDNKIASTLGSVIEPMQSILLRKKGGNMLAFPTFGSKSVLVSPNKVQERSLSSRAVEAGSLYPLHITAKNKAGETTAMLGIGTRSGNLPALSNDANTDIPVAYIVDPENGEANVFQNCEDSDAEGFTLGVYTKLNAPVDLYVDNIDRSRFKMLLLEDRLTGKVQDLLQNPLYSFVNEPGYSGRRGSIPKSV</sequence>
<name>A0ABV9K6V6_9PORP</name>
<comment type="caution">
    <text evidence="1">The sequence shown here is derived from an EMBL/GenBank/DDBJ whole genome shotgun (WGS) entry which is preliminary data.</text>
</comment>
<dbReference type="RefSeq" id="WP_380078026.1">
    <property type="nucleotide sequence ID" value="NZ_JBHSGO010000095.1"/>
</dbReference>
<evidence type="ECO:0000313" key="2">
    <source>
        <dbReference type="Proteomes" id="UP001596020"/>
    </source>
</evidence>
<gene>
    <name evidence="1" type="ORF">ACFO3G_03500</name>
</gene>
<accession>A0ABV9K6V6</accession>
<organism evidence="1 2">
    <name type="scientific">Falsiporphyromonas endometrii</name>
    <dbReference type="NCBI Taxonomy" id="1387297"/>
    <lineage>
        <taxon>Bacteria</taxon>
        <taxon>Pseudomonadati</taxon>
        <taxon>Bacteroidota</taxon>
        <taxon>Bacteroidia</taxon>
        <taxon>Bacteroidales</taxon>
        <taxon>Porphyromonadaceae</taxon>
        <taxon>Falsiporphyromonas</taxon>
    </lineage>
</organism>
<evidence type="ECO:0000313" key="1">
    <source>
        <dbReference type="EMBL" id="MFC4665679.1"/>
    </source>
</evidence>